<dbReference type="InterPro" id="IPR041577">
    <property type="entry name" value="RT_RNaseH_2"/>
</dbReference>
<keyword evidence="18" id="KW-1185">Reference proteome</keyword>
<evidence type="ECO:0000256" key="11">
    <source>
        <dbReference type="ARBA" id="ARBA00022918"/>
    </source>
</evidence>
<dbReference type="Pfam" id="PF08284">
    <property type="entry name" value="RVP_2"/>
    <property type="match status" value="1"/>
</dbReference>
<dbReference type="CDD" id="cd09274">
    <property type="entry name" value="RNase_HI_RT_Ty3"/>
    <property type="match status" value="1"/>
</dbReference>
<dbReference type="PROSITE" id="PS50878">
    <property type="entry name" value="RT_POL"/>
    <property type="match status" value="1"/>
</dbReference>
<dbReference type="InterPro" id="IPR001584">
    <property type="entry name" value="Integrase_cat-core"/>
</dbReference>
<dbReference type="PROSITE" id="PS50994">
    <property type="entry name" value="INTEGRASE"/>
    <property type="match status" value="1"/>
</dbReference>
<dbReference type="SUPFAM" id="SSF50630">
    <property type="entry name" value="Acid proteases"/>
    <property type="match status" value="1"/>
</dbReference>
<feature type="domain" description="CCHC-type" evidence="15">
    <location>
        <begin position="290"/>
        <end position="305"/>
    </location>
</feature>
<dbReference type="PROSITE" id="PS00141">
    <property type="entry name" value="ASP_PROTEASE"/>
    <property type="match status" value="1"/>
</dbReference>
<dbReference type="InterPro" id="IPR000477">
    <property type="entry name" value="RT_dom"/>
</dbReference>
<evidence type="ECO:0000259" key="15">
    <source>
        <dbReference type="PROSITE" id="PS50158"/>
    </source>
</evidence>
<dbReference type="PROSITE" id="PS50158">
    <property type="entry name" value="ZF_CCHC"/>
    <property type="match status" value="1"/>
</dbReference>
<keyword evidence="4" id="KW-0540">Nuclease</keyword>
<evidence type="ECO:0000256" key="7">
    <source>
        <dbReference type="ARBA" id="ARBA00022801"/>
    </source>
</evidence>
<keyword evidence="12" id="KW-0238">DNA-binding</keyword>
<dbReference type="Pfam" id="PF03732">
    <property type="entry name" value="Retrotrans_gag"/>
    <property type="match status" value="1"/>
</dbReference>
<keyword evidence="7" id="KW-0378">Hydrolase</keyword>
<evidence type="ECO:0000259" key="16">
    <source>
        <dbReference type="PROSITE" id="PS50878"/>
    </source>
</evidence>
<keyword evidence="14" id="KW-0862">Zinc</keyword>
<dbReference type="Pfam" id="PF24626">
    <property type="entry name" value="SH3_Tf2-1"/>
    <property type="match status" value="1"/>
</dbReference>
<evidence type="ECO:0000259" key="17">
    <source>
        <dbReference type="PROSITE" id="PS50994"/>
    </source>
</evidence>
<dbReference type="InterPro" id="IPR012337">
    <property type="entry name" value="RNaseH-like_sf"/>
</dbReference>
<dbReference type="PANTHER" id="PTHR37984:SF5">
    <property type="entry name" value="PROTEIN NYNRIN-LIKE"/>
    <property type="match status" value="1"/>
</dbReference>
<feature type="domain" description="Reverse transcriptase" evidence="16">
    <location>
        <begin position="580"/>
        <end position="759"/>
    </location>
</feature>
<dbReference type="InterPro" id="IPR056924">
    <property type="entry name" value="SH3_Tf2-1"/>
</dbReference>
<evidence type="ECO:0000256" key="2">
    <source>
        <dbReference type="ARBA" id="ARBA00022679"/>
    </source>
</evidence>
<evidence type="ECO:0000256" key="6">
    <source>
        <dbReference type="ARBA" id="ARBA00022759"/>
    </source>
</evidence>
<dbReference type="Gene3D" id="3.30.70.270">
    <property type="match status" value="1"/>
</dbReference>
<dbReference type="SUPFAM" id="SSF57756">
    <property type="entry name" value="Retrovirus zinc finger-like domains"/>
    <property type="match status" value="2"/>
</dbReference>
<keyword evidence="2" id="KW-0808">Transferase</keyword>
<dbReference type="Gene3D" id="2.40.70.10">
    <property type="entry name" value="Acid Proteases"/>
    <property type="match status" value="1"/>
</dbReference>
<evidence type="ECO:0000256" key="14">
    <source>
        <dbReference type="PROSITE-ProRule" id="PRU00047"/>
    </source>
</evidence>
<dbReference type="InterPro" id="IPR021109">
    <property type="entry name" value="Peptidase_aspartic_dom_sf"/>
</dbReference>
<dbReference type="Pfam" id="PF17919">
    <property type="entry name" value="RT_RNaseH_2"/>
    <property type="match status" value="1"/>
</dbReference>
<keyword evidence="6" id="KW-0255">Endonuclease</keyword>
<feature type="domain" description="Integrase catalytic" evidence="17">
    <location>
        <begin position="1013"/>
        <end position="1179"/>
    </location>
</feature>
<dbReference type="InterPro" id="IPR036875">
    <property type="entry name" value="Znf_CCHC_sf"/>
</dbReference>
<dbReference type="GeneID" id="104715162"/>
<keyword evidence="14" id="KW-0479">Metal-binding</keyword>
<evidence type="ECO:0000256" key="5">
    <source>
        <dbReference type="ARBA" id="ARBA00022750"/>
    </source>
</evidence>
<dbReference type="Gene3D" id="3.10.20.370">
    <property type="match status" value="1"/>
</dbReference>
<dbReference type="InterPro" id="IPR005162">
    <property type="entry name" value="Retrotrans_gag_dom"/>
</dbReference>
<dbReference type="InterPro" id="IPR050951">
    <property type="entry name" value="Retrovirus_Pol_polyprotein"/>
</dbReference>
<dbReference type="RefSeq" id="XP_010430902.1">
    <property type="nucleotide sequence ID" value="XM_010432600.1"/>
</dbReference>
<name>A0ABM0TT33_CAMSA</name>
<dbReference type="Gene3D" id="3.10.10.10">
    <property type="entry name" value="HIV Type 1 Reverse Transcriptase, subunit A, domain 1"/>
    <property type="match status" value="1"/>
</dbReference>
<dbReference type="InterPro" id="IPR043502">
    <property type="entry name" value="DNA/RNA_pol_sf"/>
</dbReference>
<dbReference type="Gene3D" id="3.30.420.10">
    <property type="entry name" value="Ribonuclease H-like superfamily/Ribonuclease H"/>
    <property type="match status" value="1"/>
</dbReference>
<keyword evidence="14" id="KW-0863">Zinc-finger</keyword>
<evidence type="ECO:0000256" key="10">
    <source>
        <dbReference type="ARBA" id="ARBA00022908"/>
    </source>
</evidence>
<gene>
    <name evidence="19" type="primary">LOC104715162</name>
</gene>
<dbReference type="Pfam" id="PF00098">
    <property type="entry name" value="zf-CCHC"/>
    <property type="match status" value="2"/>
</dbReference>
<reference evidence="19" key="2">
    <citation type="submission" date="2025-08" db="UniProtKB">
        <authorList>
            <consortium name="RefSeq"/>
        </authorList>
    </citation>
    <scope>IDENTIFICATION</scope>
    <source>
        <tissue evidence="19">Leaf</tissue>
    </source>
</reference>
<evidence type="ECO:0000256" key="3">
    <source>
        <dbReference type="ARBA" id="ARBA00022695"/>
    </source>
</evidence>
<organism evidence="18 19">
    <name type="scientific">Camelina sativa</name>
    <name type="common">False flax</name>
    <name type="synonym">Myagrum sativum</name>
    <dbReference type="NCBI Taxonomy" id="90675"/>
    <lineage>
        <taxon>Eukaryota</taxon>
        <taxon>Viridiplantae</taxon>
        <taxon>Streptophyta</taxon>
        <taxon>Embryophyta</taxon>
        <taxon>Tracheophyta</taxon>
        <taxon>Spermatophyta</taxon>
        <taxon>Magnoliopsida</taxon>
        <taxon>eudicotyledons</taxon>
        <taxon>Gunneridae</taxon>
        <taxon>Pentapetalae</taxon>
        <taxon>rosids</taxon>
        <taxon>malvids</taxon>
        <taxon>Brassicales</taxon>
        <taxon>Brassicaceae</taxon>
        <taxon>Camelineae</taxon>
        <taxon>Camelina</taxon>
    </lineage>
</organism>
<proteinExistence type="predicted"/>
<dbReference type="SMART" id="SM00343">
    <property type="entry name" value="ZnF_C2HC"/>
    <property type="match status" value="4"/>
</dbReference>
<evidence type="ECO:0000256" key="12">
    <source>
        <dbReference type="ARBA" id="ARBA00023125"/>
    </source>
</evidence>
<dbReference type="Pfam" id="PF00078">
    <property type="entry name" value="RVT_1"/>
    <property type="match status" value="1"/>
</dbReference>
<evidence type="ECO:0000256" key="9">
    <source>
        <dbReference type="ARBA" id="ARBA00022884"/>
    </source>
</evidence>
<accession>A0ABM0TT33</accession>
<dbReference type="CDD" id="cd01647">
    <property type="entry name" value="RT_LTR"/>
    <property type="match status" value="1"/>
</dbReference>
<keyword evidence="13" id="KW-0511">Multifunctional enzyme</keyword>
<evidence type="ECO:0000313" key="19">
    <source>
        <dbReference type="RefSeq" id="XP_010430902.1"/>
    </source>
</evidence>
<keyword evidence="10" id="KW-0229">DNA integration</keyword>
<keyword evidence="8" id="KW-0460">Magnesium</keyword>
<dbReference type="InterPro" id="IPR001969">
    <property type="entry name" value="Aspartic_peptidase_AS"/>
</dbReference>
<sequence>MVQDLLNHMIQQQQQDQANHVAEDPSDQFLKRVMLLRNLGFRKFKGDPNVVLADAWIKNLESNFEMTKCPEEFKRPVAVSFLEEDAKAWWDIVVSRYRYQTITWGIFKREFELKYFPPESRDRLESQFLQLEQGEMTVRAYGRIFTRLRRYLYQGNDDELAMARRFFNGLRPDIRGRLHAVTYRSIAEVEERSVSVEEAIEIEKEIAAREKKKESVQQTKIVNTPKVNQVAGQNWGAGRRKVKMNVSQGGRNVSNMDPRGCYVCGQVGHFARAYPTVEETKGNNLSTVTCFYCGELGHYANSCPSRPAKLNAQTVNRAQAANQVKEPPAKKQATPANVFALGVEPPKPPQAAKGPITGTLLVGGNPTHVLFDSGASNSFVTPKVVDKFGDLCEEEEVNINVYTAGNQPPLKTRRWVKEVSIVLKDTNLPVNPLVMPLDRFDAILGMDWLSEHQAHIDCSRGRVVFENGGRTPLVFNGISPSKTAYFASAARIGRSVEEDEVYLVTLTAMGGDDRVGMRVEDIAIVKDFEDVFRPLEGLLPPRSHPFTINLEPGATPIAKAPYRMAPAELAELKSQLEDLLEKGFIRPSSSPWGAPMLFVKKKDGSMRLCIDYRGINNITIKDKYPLPRIDELLDQLRGASWFSKIDLASGYHQISIAEQDVMKTAFQTRYGQYEFVVIPFGLTNAPAAFMRLMNEVFHDYLDRFVIIFIDDILIYSRSAEEHAEHLKKVLERLREMKLFAKFSKCKFWQREIGFLGHRVSEQGYYRKFVKGFSSIAKPLTRLTGKGVPFIWSEELEEAFRKLKGALTTAPVLALPEPNQPYSVFTDASKVGVGCVLMQGDRVIAYASRQLRKHEENYPTHDLEMAAVVFASRIWRSYLYGEAVQRRWMEFVADYDLRIQYHPGKANVVADALSRRKAQVDVEKDVESLTEELKKVRLLALEGESSEPLGLQAVTQASLLHRIREEQPKDENLKKIIEELKGLEGPNASGYHLADDDTLLLNGRVEHQVPAGLLRNLPIPTWKWDSISMDFITGLPIRKGRINDAVWVVVDRLTKVARLVPVRSTDQAPVLAEKYIDEILKLHGVPANIVSDRDPKFASIFWQDLHRALGTDVHMSTSFHPETDGQTERTIRTIEDMIRLCALERSSDWEKNFPLVEFAYNNSYHSSTGMSPFEAMYGRPCRTPLCWTEVGERTSFNHKLIDETTEKIKFIRESMKKAQDRQKKYADRKRREVEFEVGDMVYLKVVPQKGKDRFGKVGKFAVRFIGPYRIERRVGEVAYRLSMPEVMRLHKVFHVSQLRKHVPDPRMIVPEPIEELEPNLTYPEGPFGIGQRRTRKLKNRSIPQIQVFWGKQNRKVTTWEDEDRMRAKYLQLFAEEDEAGPVGHEELGGYWARYPGRGYLHDGVILADIQTLAFVVRSCDKRYGETTSLCCNNKSSETGSRELWALEGVSQTGYSMHGHGDLFNSVQGCVAVKEAWDILQVTFEGTSNVKQTRLDNLASDFENLSIEEGETIGSYSSHLSVIAQEAVFMGKLNEKIAETQDTADEEKVGLIVRNFFRKMECGQHKGSSSTVRSDLEKDFKRGDNQERQCLECEGYGHLRAECPNNKCKGSMQCYGFKGYGHTKAECPTKESKSKSFVVWSDSESDDDEQDGEVLNNYVALLGVIEEYEVVDQDVKDQSAVVSDSEDDDANLPAEEQVTLLISRIVQKTQEYDALLAEQLDLVSRLNLLSSELEEERTKSQRLEKQLHE</sequence>
<dbReference type="InterPro" id="IPR001878">
    <property type="entry name" value="Znf_CCHC"/>
</dbReference>
<dbReference type="Gene3D" id="4.10.60.10">
    <property type="entry name" value="Zinc finger, CCHC-type"/>
    <property type="match status" value="2"/>
</dbReference>
<dbReference type="Proteomes" id="UP000694864">
    <property type="component" value="Chromosome 9"/>
</dbReference>
<evidence type="ECO:0000256" key="8">
    <source>
        <dbReference type="ARBA" id="ARBA00022842"/>
    </source>
</evidence>
<protein>
    <submittedName>
        <fullName evidence="19">Uncharacterized protein LOC104715162</fullName>
    </submittedName>
</protein>
<dbReference type="InterPro" id="IPR036397">
    <property type="entry name" value="RNaseH_sf"/>
</dbReference>
<keyword evidence="3" id="KW-0548">Nucleotidyltransferase</keyword>
<evidence type="ECO:0000256" key="1">
    <source>
        <dbReference type="ARBA" id="ARBA00022670"/>
    </source>
</evidence>
<keyword evidence="9" id="KW-0694">RNA-binding</keyword>
<keyword evidence="1" id="KW-0645">Protease</keyword>
<dbReference type="CDD" id="cd00303">
    <property type="entry name" value="retropepsin_like"/>
    <property type="match status" value="1"/>
</dbReference>
<dbReference type="InterPro" id="IPR043128">
    <property type="entry name" value="Rev_trsase/Diguanyl_cyclase"/>
</dbReference>
<evidence type="ECO:0000313" key="18">
    <source>
        <dbReference type="Proteomes" id="UP000694864"/>
    </source>
</evidence>
<keyword evidence="11" id="KW-0695">RNA-directed DNA polymerase</keyword>
<dbReference type="SUPFAM" id="SSF53098">
    <property type="entry name" value="Ribonuclease H-like"/>
    <property type="match status" value="1"/>
</dbReference>
<keyword evidence="5" id="KW-0064">Aspartyl protease</keyword>
<dbReference type="SUPFAM" id="SSF56672">
    <property type="entry name" value="DNA/RNA polymerases"/>
    <property type="match status" value="1"/>
</dbReference>
<evidence type="ECO:0000256" key="13">
    <source>
        <dbReference type="ARBA" id="ARBA00023268"/>
    </source>
</evidence>
<reference evidence="18" key="1">
    <citation type="journal article" date="2014" name="Nat. Commun.">
        <title>The emerging biofuel crop Camelina sativa retains a highly undifferentiated hexaploid genome structure.</title>
        <authorList>
            <person name="Kagale S."/>
            <person name="Koh C."/>
            <person name="Nixon J."/>
            <person name="Bollina V."/>
            <person name="Clarke W.E."/>
            <person name="Tuteja R."/>
            <person name="Spillane C."/>
            <person name="Robinson S.J."/>
            <person name="Links M.G."/>
            <person name="Clarke C."/>
            <person name="Higgins E.E."/>
            <person name="Huebert T."/>
            <person name="Sharpe A.G."/>
            <person name="Parkin I.A."/>
        </authorList>
    </citation>
    <scope>NUCLEOTIDE SEQUENCE [LARGE SCALE GENOMIC DNA]</scope>
    <source>
        <strain evidence="18">cv. DH55</strain>
    </source>
</reference>
<evidence type="ECO:0000256" key="4">
    <source>
        <dbReference type="ARBA" id="ARBA00022722"/>
    </source>
</evidence>
<dbReference type="PANTHER" id="PTHR37984">
    <property type="entry name" value="PROTEIN CBG26694"/>
    <property type="match status" value="1"/>
</dbReference>